<dbReference type="Pfam" id="PF00593">
    <property type="entry name" value="TonB_dep_Rec_b-barrel"/>
    <property type="match status" value="1"/>
</dbReference>
<accession>A0A1T5DRL4</accession>
<evidence type="ECO:0000256" key="3">
    <source>
        <dbReference type="ARBA" id="ARBA00022452"/>
    </source>
</evidence>
<evidence type="ECO:0000259" key="13">
    <source>
        <dbReference type="Pfam" id="PF00593"/>
    </source>
</evidence>
<name>A0A1T5DRL4_9SPHN</name>
<evidence type="ECO:0000256" key="1">
    <source>
        <dbReference type="ARBA" id="ARBA00004571"/>
    </source>
</evidence>
<sequence length="673" mass="71401">MRHLRFLLTAACVGLIAGPAWADDAAEIVVTGQGLPRSPGDAVFDVISIDRARLETSASGRMEDILRDAAGFQQFRRSDARSAHPTSQGATLRGLGGNASTRALILLDGVPMVDPFGGWVSWAALDPARIGHVRVTRGGGGSVYGPGALAGTIELSSMGPDEAHAVDASVAYGSRDSIDADATVTARLGGGFLMLSGGHAQGDGFIPVVEEDRGPIDRAARYRQSRAAARAVIPVGAETELQANGSFLLDRRDRGVPFTGNSNLAVDSSIRLVGRGRWGWEATAWLQHREFSSGFASIGAGRATVSQSLDQYNVPANGFGGRIELRPPLGEGVNLRLGGDARHVSGRTEERVVSTNANRVAGGEQNVFGGFAELALLPAPGLTLTASGRVDHWQLRDGKRTEISRTTGALIAANSARYPDRSGTEATGRAGIAWSPPGAAAVTLRAAAYTGWRLPTLNELYRPFRAGSDSTIANPLLDPERVKGIEGGAEYAPLPGWKLGATIFWNRLDDAISNVTIAPNTRQRQNVDAIRSRGIEIDGMATLGEWRAIASYSHIDPRVRASGAATGLAGLRPAQTPRDQASASIEWNRPDTARIGVTARYVAGQFEDDQNSRRLDDALTFDAVAALDLGRGFTAELRGENIANKRVEATVGADGTVERATPRTLWVALRYRR</sequence>
<dbReference type="SUPFAM" id="SSF56935">
    <property type="entry name" value="Porins"/>
    <property type="match status" value="1"/>
</dbReference>
<dbReference type="EMBL" id="FUYM01000005">
    <property type="protein sequence ID" value="SKB74392.1"/>
    <property type="molecule type" value="Genomic_DNA"/>
</dbReference>
<feature type="domain" description="TonB-dependent receptor-like beta-barrel" evidence="13">
    <location>
        <begin position="256"/>
        <end position="642"/>
    </location>
</feature>
<comment type="similarity">
    <text evidence="10 11">Belongs to the TonB-dependent receptor family.</text>
</comment>
<evidence type="ECO:0000256" key="6">
    <source>
        <dbReference type="ARBA" id="ARBA00023077"/>
    </source>
</evidence>
<dbReference type="PANTHER" id="PTHR30069">
    <property type="entry name" value="TONB-DEPENDENT OUTER MEMBRANE RECEPTOR"/>
    <property type="match status" value="1"/>
</dbReference>
<dbReference type="PANTHER" id="PTHR30069:SF29">
    <property type="entry name" value="HEMOGLOBIN AND HEMOGLOBIN-HAPTOGLOBIN-BINDING PROTEIN 1-RELATED"/>
    <property type="match status" value="1"/>
</dbReference>
<dbReference type="Gene3D" id="2.40.170.20">
    <property type="entry name" value="TonB-dependent receptor, beta-barrel domain"/>
    <property type="match status" value="1"/>
</dbReference>
<dbReference type="Gene3D" id="2.170.130.10">
    <property type="entry name" value="TonB-dependent receptor, plug domain"/>
    <property type="match status" value="1"/>
</dbReference>
<dbReference type="GO" id="GO:0044718">
    <property type="term" value="P:siderophore transmembrane transport"/>
    <property type="evidence" value="ECO:0007669"/>
    <property type="project" value="TreeGrafter"/>
</dbReference>
<dbReference type="InterPro" id="IPR036942">
    <property type="entry name" value="Beta-barrel_TonB_sf"/>
</dbReference>
<evidence type="ECO:0000256" key="9">
    <source>
        <dbReference type="ARBA" id="ARBA00023237"/>
    </source>
</evidence>
<feature type="chain" id="PRO_5012956332" evidence="12">
    <location>
        <begin position="23"/>
        <end position="673"/>
    </location>
</feature>
<dbReference type="InterPro" id="IPR039426">
    <property type="entry name" value="TonB-dep_rcpt-like"/>
</dbReference>
<dbReference type="PROSITE" id="PS52016">
    <property type="entry name" value="TONB_DEPENDENT_REC_3"/>
    <property type="match status" value="1"/>
</dbReference>
<keyword evidence="4 10" id="KW-0812">Transmembrane</keyword>
<dbReference type="GO" id="GO:0015344">
    <property type="term" value="F:siderophore uptake transmembrane transporter activity"/>
    <property type="evidence" value="ECO:0007669"/>
    <property type="project" value="TreeGrafter"/>
</dbReference>
<evidence type="ECO:0000259" key="14">
    <source>
        <dbReference type="Pfam" id="PF07715"/>
    </source>
</evidence>
<evidence type="ECO:0000256" key="10">
    <source>
        <dbReference type="PROSITE-ProRule" id="PRU01360"/>
    </source>
</evidence>
<evidence type="ECO:0000256" key="12">
    <source>
        <dbReference type="SAM" id="SignalP"/>
    </source>
</evidence>
<dbReference type="STRING" id="439228.SAMN06295920_105398"/>
<organism evidence="15 16">
    <name type="scientific">Rhizorhabdus histidinilytica</name>
    <dbReference type="NCBI Taxonomy" id="439228"/>
    <lineage>
        <taxon>Bacteria</taxon>
        <taxon>Pseudomonadati</taxon>
        <taxon>Pseudomonadota</taxon>
        <taxon>Alphaproteobacteria</taxon>
        <taxon>Sphingomonadales</taxon>
        <taxon>Sphingomonadaceae</taxon>
        <taxon>Rhizorhabdus</taxon>
    </lineage>
</organism>
<keyword evidence="8 15" id="KW-0675">Receptor</keyword>
<evidence type="ECO:0000256" key="2">
    <source>
        <dbReference type="ARBA" id="ARBA00022448"/>
    </source>
</evidence>
<evidence type="ECO:0000256" key="4">
    <source>
        <dbReference type="ARBA" id="ARBA00022692"/>
    </source>
</evidence>
<dbReference type="Pfam" id="PF07715">
    <property type="entry name" value="Plug"/>
    <property type="match status" value="1"/>
</dbReference>
<dbReference type="GO" id="GO:0009279">
    <property type="term" value="C:cell outer membrane"/>
    <property type="evidence" value="ECO:0007669"/>
    <property type="project" value="UniProtKB-SubCell"/>
</dbReference>
<feature type="domain" description="TonB-dependent receptor plug" evidence="14">
    <location>
        <begin position="45"/>
        <end position="152"/>
    </location>
</feature>
<evidence type="ECO:0000256" key="7">
    <source>
        <dbReference type="ARBA" id="ARBA00023136"/>
    </source>
</evidence>
<keyword evidence="7 10" id="KW-0472">Membrane</keyword>
<proteinExistence type="inferred from homology"/>
<gene>
    <name evidence="15" type="ORF">SAMN06295920_105398</name>
</gene>
<evidence type="ECO:0000256" key="5">
    <source>
        <dbReference type="ARBA" id="ARBA00022729"/>
    </source>
</evidence>
<feature type="signal peptide" evidence="12">
    <location>
        <begin position="1"/>
        <end position="22"/>
    </location>
</feature>
<comment type="subcellular location">
    <subcellularLocation>
        <location evidence="1 10">Cell outer membrane</location>
        <topology evidence="1 10">Multi-pass membrane protein</topology>
    </subcellularLocation>
</comment>
<evidence type="ECO:0000313" key="15">
    <source>
        <dbReference type="EMBL" id="SKB74392.1"/>
    </source>
</evidence>
<dbReference type="InterPro" id="IPR012910">
    <property type="entry name" value="Plug_dom"/>
</dbReference>
<dbReference type="InterPro" id="IPR000531">
    <property type="entry name" value="Beta-barrel_TonB"/>
</dbReference>
<keyword evidence="3 10" id="KW-1134">Transmembrane beta strand</keyword>
<keyword evidence="5 12" id="KW-0732">Signal</keyword>
<dbReference type="AlphaFoldDB" id="A0A1T5DRL4"/>
<keyword evidence="16" id="KW-1185">Reference proteome</keyword>
<keyword evidence="6 11" id="KW-0798">TonB box</keyword>
<dbReference type="Proteomes" id="UP000189818">
    <property type="component" value="Unassembled WGS sequence"/>
</dbReference>
<evidence type="ECO:0000313" key="16">
    <source>
        <dbReference type="Proteomes" id="UP000189818"/>
    </source>
</evidence>
<keyword evidence="2 10" id="KW-0813">Transport</keyword>
<keyword evidence="9 10" id="KW-0998">Cell outer membrane</keyword>
<dbReference type="RefSeq" id="WP_176152558.1">
    <property type="nucleotide sequence ID" value="NZ_FUYM01000005.1"/>
</dbReference>
<reference evidence="16" key="1">
    <citation type="submission" date="2017-02" db="EMBL/GenBank/DDBJ databases">
        <authorList>
            <person name="Varghese N."/>
            <person name="Submissions S."/>
        </authorList>
    </citation>
    <scope>NUCLEOTIDE SEQUENCE [LARGE SCALE GENOMIC DNA]</scope>
    <source>
        <strain evidence="16">UM2</strain>
    </source>
</reference>
<evidence type="ECO:0000256" key="8">
    <source>
        <dbReference type="ARBA" id="ARBA00023170"/>
    </source>
</evidence>
<protein>
    <submittedName>
        <fullName evidence="15">Outer membrane cobalamin receptor protein</fullName>
    </submittedName>
</protein>
<dbReference type="InterPro" id="IPR037066">
    <property type="entry name" value="Plug_dom_sf"/>
</dbReference>
<evidence type="ECO:0000256" key="11">
    <source>
        <dbReference type="RuleBase" id="RU003357"/>
    </source>
</evidence>